<sequence length="71" mass="8132">MPFSLFKTLQSTQSLLLFFSPPTEIFIQQSSLSRRGCRSDFERQMTFTIPGAVNTFLRPARRHSNVVRGPV</sequence>
<organism evidence="1 2">
    <name type="scientific">Caerostris extrusa</name>
    <name type="common">Bark spider</name>
    <name type="synonym">Caerostris bankana</name>
    <dbReference type="NCBI Taxonomy" id="172846"/>
    <lineage>
        <taxon>Eukaryota</taxon>
        <taxon>Metazoa</taxon>
        <taxon>Ecdysozoa</taxon>
        <taxon>Arthropoda</taxon>
        <taxon>Chelicerata</taxon>
        <taxon>Arachnida</taxon>
        <taxon>Araneae</taxon>
        <taxon>Araneomorphae</taxon>
        <taxon>Entelegynae</taxon>
        <taxon>Araneoidea</taxon>
        <taxon>Araneidae</taxon>
        <taxon>Caerostris</taxon>
    </lineage>
</organism>
<dbReference type="AlphaFoldDB" id="A0AAV4RZ83"/>
<proteinExistence type="predicted"/>
<keyword evidence="2" id="KW-1185">Reference proteome</keyword>
<evidence type="ECO:0008006" key="3">
    <source>
        <dbReference type="Google" id="ProtNLM"/>
    </source>
</evidence>
<gene>
    <name evidence="1" type="ORF">CEXT_64461</name>
</gene>
<dbReference type="Proteomes" id="UP001054945">
    <property type="component" value="Unassembled WGS sequence"/>
</dbReference>
<comment type="caution">
    <text evidence="1">The sequence shown here is derived from an EMBL/GenBank/DDBJ whole genome shotgun (WGS) entry which is preliminary data.</text>
</comment>
<evidence type="ECO:0000313" key="2">
    <source>
        <dbReference type="Proteomes" id="UP001054945"/>
    </source>
</evidence>
<name>A0AAV4RZ83_CAEEX</name>
<protein>
    <recommendedName>
        <fullName evidence="3">Secreted protein</fullName>
    </recommendedName>
</protein>
<accession>A0AAV4RZ83</accession>
<evidence type="ECO:0000313" key="1">
    <source>
        <dbReference type="EMBL" id="GIY25787.1"/>
    </source>
</evidence>
<dbReference type="EMBL" id="BPLR01008575">
    <property type="protein sequence ID" value="GIY25787.1"/>
    <property type="molecule type" value="Genomic_DNA"/>
</dbReference>
<reference evidence="1 2" key="1">
    <citation type="submission" date="2021-06" db="EMBL/GenBank/DDBJ databases">
        <title>Caerostris extrusa draft genome.</title>
        <authorList>
            <person name="Kono N."/>
            <person name="Arakawa K."/>
        </authorList>
    </citation>
    <scope>NUCLEOTIDE SEQUENCE [LARGE SCALE GENOMIC DNA]</scope>
</reference>